<evidence type="ECO:0000313" key="3">
    <source>
        <dbReference type="RefSeq" id="XP_012944070.1"/>
    </source>
</evidence>
<organism evidence="2 3">
    <name type="scientific">Aplysia californica</name>
    <name type="common">California sea hare</name>
    <dbReference type="NCBI Taxonomy" id="6500"/>
    <lineage>
        <taxon>Eukaryota</taxon>
        <taxon>Metazoa</taxon>
        <taxon>Spiralia</taxon>
        <taxon>Lophotrochozoa</taxon>
        <taxon>Mollusca</taxon>
        <taxon>Gastropoda</taxon>
        <taxon>Heterobranchia</taxon>
        <taxon>Euthyneura</taxon>
        <taxon>Tectipleura</taxon>
        <taxon>Aplysiida</taxon>
        <taxon>Aplysioidea</taxon>
        <taxon>Aplysiidae</taxon>
        <taxon>Aplysia</taxon>
    </lineage>
</organism>
<dbReference type="Proteomes" id="UP000694888">
    <property type="component" value="Unplaced"/>
</dbReference>
<sequence length="276" mass="29332">MQARAEKNRECWEKLNAARPGRLWSREKGVVRNGGEAKEVAGMKVTEQDMTKQEVAGVKRKVAEERQICCGTRATAPSNGRDGAELAADTTTLNNNNNNNNIKNNVCNDGGNGIDSEGGVSSKKQRLDGWKKFPLKAEAGVGLTSAPPARRLSSTAQRDSVSPRSDSSGTGKVREVDEEEVGGGVRSSHTDVLGDCENLHDARVSVSVSHMFPCISRGLAWATHGREPLLSLTQDDLDLLPLPAGLSGADHVQVLVTGSLLLVGGVLTVIDPGMND</sequence>
<proteinExistence type="predicted"/>
<accession>A0ABM1AAN2</accession>
<name>A0ABM1AAN2_APLCA</name>
<dbReference type="GeneID" id="106013299"/>
<reference evidence="3" key="1">
    <citation type="submission" date="2025-08" db="UniProtKB">
        <authorList>
            <consortium name="RefSeq"/>
        </authorList>
    </citation>
    <scope>IDENTIFICATION</scope>
</reference>
<feature type="region of interest" description="Disordered" evidence="1">
    <location>
        <begin position="141"/>
        <end position="189"/>
    </location>
</feature>
<gene>
    <name evidence="3" type="primary">LOC106013299</name>
</gene>
<keyword evidence="2" id="KW-1185">Reference proteome</keyword>
<feature type="compositionally biased region" description="Polar residues" evidence="1">
    <location>
        <begin position="152"/>
        <end position="170"/>
    </location>
</feature>
<dbReference type="RefSeq" id="XP_012944070.1">
    <property type="nucleotide sequence ID" value="XM_013088616.1"/>
</dbReference>
<evidence type="ECO:0000256" key="1">
    <source>
        <dbReference type="SAM" id="MobiDB-lite"/>
    </source>
</evidence>
<evidence type="ECO:0000313" key="2">
    <source>
        <dbReference type="Proteomes" id="UP000694888"/>
    </source>
</evidence>
<protein>
    <submittedName>
        <fullName evidence="3">Uncharacterized protein LOC106013299</fullName>
    </submittedName>
</protein>